<gene>
    <name evidence="2" type="ordered locus">Plav_0054</name>
</gene>
<dbReference type="HOGENOM" id="CLU_2701442_0_0_5"/>
<dbReference type="Proteomes" id="UP000006377">
    <property type="component" value="Chromosome"/>
</dbReference>
<dbReference type="Pfam" id="PF18557">
    <property type="entry name" value="NepR"/>
    <property type="match status" value="1"/>
</dbReference>
<accession>A7HP44</accession>
<evidence type="ECO:0000313" key="2">
    <source>
        <dbReference type="EMBL" id="ABS61677.1"/>
    </source>
</evidence>
<dbReference type="KEGG" id="pla:Plav_0054"/>
<dbReference type="STRING" id="402881.Plav_0054"/>
<dbReference type="EMBL" id="CP000774">
    <property type="protein sequence ID" value="ABS61677.1"/>
    <property type="molecule type" value="Genomic_DNA"/>
</dbReference>
<name>A7HP44_PARL1</name>
<dbReference type="RefSeq" id="WP_011994968.1">
    <property type="nucleotide sequence ID" value="NC_009719.1"/>
</dbReference>
<dbReference type="OrthoDB" id="8421187at2"/>
<protein>
    <recommendedName>
        <fullName evidence="1">Anti-sigma factor NepR domain-containing protein</fullName>
    </recommendedName>
</protein>
<keyword evidence="3" id="KW-1185">Reference proteome</keyword>
<organism evidence="2 3">
    <name type="scientific">Parvibaculum lavamentivorans (strain DS-1 / DSM 13023 / NCIMB 13966)</name>
    <dbReference type="NCBI Taxonomy" id="402881"/>
    <lineage>
        <taxon>Bacteria</taxon>
        <taxon>Pseudomonadati</taxon>
        <taxon>Pseudomonadota</taxon>
        <taxon>Alphaproteobacteria</taxon>
        <taxon>Hyphomicrobiales</taxon>
        <taxon>Parvibaculaceae</taxon>
        <taxon>Parvibaculum</taxon>
    </lineage>
</organism>
<dbReference type="AlphaFoldDB" id="A7HP44"/>
<evidence type="ECO:0000313" key="3">
    <source>
        <dbReference type="Proteomes" id="UP000006377"/>
    </source>
</evidence>
<proteinExistence type="predicted"/>
<evidence type="ECO:0000259" key="1">
    <source>
        <dbReference type="Pfam" id="PF18557"/>
    </source>
</evidence>
<feature type="domain" description="Anti-sigma factor NepR" evidence="1">
    <location>
        <begin position="40"/>
        <end position="71"/>
    </location>
</feature>
<reference evidence="2 3" key="1">
    <citation type="journal article" date="2011" name="Stand. Genomic Sci.">
        <title>Complete genome sequence of Parvibaculum lavamentivorans type strain (DS-1(T)).</title>
        <authorList>
            <person name="Schleheck D."/>
            <person name="Weiss M."/>
            <person name="Pitluck S."/>
            <person name="Bruce D."/>
            <person name="Land M.L."/>
            <person name="Han S."/>
            <person name="Saunders E."/>
            <person name="Tapia R."/>
            <person name="Detter C."/>
            <person name="Brettin T."/>
            <person name="Han J."/>
            <person name="Woyke T."/>
            <person name="Goodwin L."/>
            <person name="Pennacchio L."/>
            <person name="Nolan M."/>
            <person name="Cook A.M."/>
            <person name="Kjelleberg S."/>
            <person name="Thomas T."/>
        </authorList>
    </citation>
    <scope>NUCLEOTIDE SEQUENCE [LARGE SCALE GENOMIC DNA]</scope>
    <source>
        <strain evidence="3">DS-1 / DSM 13023 / NCIMB 13966</strain>
    </source>
</reference>
<sequence length="73" mass="8406">MPYSRPKIVSFNMINERLKQQNTGDGGLAKRDAVVRSSILGRRLREMYREVEQEPIPDEFKALLAKLESGEKN</sequence>
<dbReference type="InterPro" id="IPR041649">
    <property type="entry name" value="NepR"/>
</dbReference>